<proteinExistence type="predicted"/>
<keyword evidence="1" id="KW-0732">Signal</keyword>
<dbReference type="EMBL" id="FPCJ01000001">
    <property type="protein sequence ID" value="SFV31024.1"/>
    <property type="molecule type" value="Genomic_DNA"/>
</dbReference>
<dbReference type="InterPro" id="IPR013517">
    <property type="entry name" value="FG-GAP"/>
</dbReference>
<dbReference type="SMART" id="SM00028">
    <property type="entry name" value="TPR"/>
    <property type="match status" value="3"/>
</dbReference>
<dbReference type="PANTHER" id="PTHR44103:SF1">
    <property type="entry name" value="PROPROTEIN CONVERTASE P"/>
    <property type="match status" value="1"/>
</dbReference>
<dbReference type="Gene3D" id="1.25.40.10">
    <property type="entry name" value="Tetratricopeptide repeat domain"/>
    <property type="match status" value="1"/>
</dbReference>
<feature type="domain" description="ASPIC/UnbV" evidence="3">
    <location>
        <begin position="661"/>
        <end position="718"/>
    </location>
</feature>
<reference evidence="5" key="1">
    <citation type="submission" date="2016-10" db="EMBL/GenBank/DDBJ databases">
        <authorList>
            <person name="Varghese N."/>
            <person name="Submissions S."/>
        </authorList>
    </citation>
    <scope>NUCLEOTIDE SEQUENCE [LARGE SCALE GENOMIC DNA]</scope>
    <source>
        <strain evidence="5">DSM 14807</strain>
    </source>
</reference>
<dbReference type="Gene3D" id="2.130.10.130">
    <property type="entry name" value="Integrin alpha, N-terminal"/>
    <property type="match status" value="1"/>
</dbReference>
<dbReference type="Pfam" id="PF13517">
    <property type="entry name" value="FG-GAP_3"/>
    <property type="match status" value="2"/>
</dbReference>
<dbReference type="InterPro" id="IPR028994">
    <property type="entry name" value="Integrin_alpha_N"/>
</dbReference>
<keyword evidence="2" id="KW-0802">TPR repeat</keyword>
<feature type="repeat" description="TPR" evidence="2">
    <location>
        <begin position="87"/>
        <end position="120"/>
    </location>
</feature>
<name>A0A1I7N8L0_9BACT</name>
<dbReference type="InterPro" id="IPR011990">
    <property type="entry name" value="TPR-like_helical_dom_sf"/>
</dbReference>
<accession>A0A1I7N8L0</accession>
<evidence type="ECO:0000256" key="1">
    <source>
        <dbReference type="ARBA" id="ARBA00022729"/>
    </source>
</evidence>
<evidence type="ECO:0000313" key="5">
    <source>
        <dbReference type="Proteomes" id="UP000199537"/>
    </source>
</evidence>
<keyword evidence="5" id="KW-1185">Reference proteome</keyword>
<gene>
    <name evidence="4" type="ORF">SAMN05660895_0958</name>
</gene>
<dbReference type="SUPFAM" id="SSF48452">
    <property type="entry name" value="TPR-like"/>
    <property type="match status" value="1"/>
</dbReference>
<evidence type="ECO:0000259" key="3">
    <source>
        <dbReference type="Pfam" id="PF07593"/>
    </source>
</evidence>
<dbReference type="Proteomes" id="UP000199537">
    <property type="component" value="Unassembled WGS sequence"/>
</dbReference>
<dbReference type="Pfam" id="PF14559">
    <property type="entry name" value="TPR_19"/>
    <property type="match status" value="1"/>
</dbReference>
<protein>
    <submittedName>
        <fullName evidence="4">ASPIC and UnbV</fullName>
    </submittedName>
</protein>
<organism evidence="4 5">
    <name type="scientific">Thermoflavifilum thermophilum</name>
    <dbReference type="NCBI Taxonomy" id="1393122"/>
    <lineage>
        <taxon>Bacteria</taxon>
        <taxon>Pseudomonadati</taxon>
        <taxon>Bacteroidota</taxon>
        <taxon>Chitinophagia</taxon>
        <taxon>Chitinophagales</taxon>
        <taxon>Chitinophagaceae</taxon>
        <taxon>Thermoflavifilum</taxon>
    </lineage>
</organism>
<dbReference type="PROSITE" id="PS50005">
    <property type="entry name" value="TPR"/>
    <property type="match status" value="2"/>
</dbReference>
<dbReference type="InterPro" id="IPR019734">
    <property type="entry name" value="TPR_rpt"/>
</dbReference>
<dbReference type="SUPFAM" id="SSF69318">
    <property type="entry name" value="Integrin alpha N-terminal domain"/>
    <property type="match status" value="1"/>
</dbReference>
<evidence type="ECO:0000256" key="2">
    <source>
        <dbReference type="PROSITE-ProRule" id="PRU00339"/>
    </source>
</evidence>
<sequence>MLLLFSCHHRAEQQASSTVQSAKELALEYLSENKLDEAELAFKKAIQENPEDVSNYIALCRLYLLKKNYTEAESVSRSGLKKFPRQADLWLTLAQVYIARQQFAQARSIFETMLHHDSTDVRAYFGLANLDSSIELQKQHLLRIIHLRPANLVPRLKLAEALAMAHQADSARFYLQSIQKIAPDFLPGARQAYQQAIDLLENQQPEAALPYIKAFHDQMKLTGAYISGADELEIPQMFAGYFDVETNIRNLALDTSSSGPAPASDILKVMKFTDATEGSGIPAIQNSTQPPAVLAVTDYDAEGNMFLYTSYPVSASRSVPYLLVNSMGTFSPCRVVGDLAHNGMDLDAVFADYDNDGYPDLFVSTTSGIIVFKNNGDGSFTRIRNDIGLNHANHITRMLFADLDQDGDLDLYAAGKNGNLFFRNNGDGTFTENTQAMQLNDAGTLSMDFGDWDNDGDLDIVCLDQQGVKLFNNDRHGRFQEISNSVGLRNPAYTGSVIALGDYNNDGRLDILITGGKNGCTLLENQPDQHFVPDKLASAQLSQALKGMQVYDAAFVDIDNDGHEDICVVGKSDNSNTLGVRLFHNEGAKGFRDISNLLPQENLQAYRLRIADYNFDGDEDIFIAGPSGTRLLRNDGGNLNHFIQIQLTGLAYGNSKNNRAGIGARIELKAGDLYQAKTVKSTLTEFGLGQRRRVDAVRILWPNGVPQTVLDPTSKQRILEQEQLKGSCPFLYTWNGKRFIFLKDMMWRSILGVPFAIHGKDTVYADSGPSKEYLLIPGEALQPSHGQYLLRITEELWETIYLDELKLYAVDHPDSVNLYTDERFVPPPYPGLTLYQVAHAHLPVRATDADGHDLLPLLRAHDFQYVADFPLGKYQGLTPLHDLILDLGPAAANDDSLLLFLRGWIMPTDASINTAVTQTSRFKQQPPLLQVINRAGKWQTVIPNMGFPMGRDKMIVINLSHQFLTPDDRRIRIRTTMQIYWDQAFFVSHPPAAPVRVLPLTMQSADLHYRGYSACYHKGSPYGPPWYDYYQVSTGQRWRDLTGYYTRYGDVQPLLQKADDAYIIANSGDEVAIAFDATRLPALPKGWKRDFVLYSEGWVKDGDLNTACSQTVEPLPFHGMPSYPYGPKVHYPSDSAHQRYLRTYNTRKVDADDFSNALRNGTVEKP</sequence>
<evidence type="ECO:0000313" key="4">
    <source>
        <dbReference type="EMBL" id="SFV31024.1"/>
    </source>
</evidence>
<dbReference type="Pfam" id="PF07593">
    <property type="entry name" value="UnbV_ASPIC"/>
    <property type="match status" value="1"/>
</dbReference>
<dbReference type="PANTHER" id="PTHR44103">
    <property type="entry name" value="PROPROTEIN CONVERTASE P"/>
    <property type="match status" value="1"/>
</dbReference>
<feature type="repeat" description="TPR" evidence="2">
    <location>
        <begin position="19"/>
        <end position="52"/>
    </location>
</feature>
<dbReference type="InterPro" id="IPR011519">
    <property type="entry name" value="UnbV_ASPIC"/>
</dbReference>
<dbReference type="AlphaFoldDB" id="A0A1I7N8L0"/>
<dbReference type="STRING" id="1393122.SAMN05660895_0958"/>